<dbReference type="Proteomes" id="UP000265520">
    <property type="component" value="Unassembled WGS sequence"/>
</dbReference>
<protein>
    <submittedName>
        <fullName evidence="1">Uncharacterized protein</fullName>
    </submittedName>
</protein>
<sequence>NVALEPARGAVLYGALRSPSRVDQGRFWNLRVAHDSMPRCAAKQVTPKNRFGHLRFAQDDMARCAR</sequence>
<accession>A0A392R4M4</accession>
<proteinExistence type="predicted"/>
<dbReference type="AlphaFoldDB" id="A0A392R4M4"/>
<reference evidence="1 2" key="1">
    <citation type="journal article" date="2018" name="Front. Plant Sci.">
        <title>Red Clover (Trifolium pratense) and Zigzag Clover (T. medium) - A Picture of Genomic Similarities and Differences.</title>
        <authorList>
            <person name="Dluhosova J."/>
            <person name="Istvanek J."/>
            <person name="Nedelnik J."/>
            <person name="Repkova J."/>
        </authorList>
    </citation>
    <scope>NUCLEOTIDE SEQUENCE [LARGE SCALE GENOMIC DNA]</scope>
    <source>
        <strain evidence="2">cv. 10/8</strain>
        <tissue evidence="1">Leaf</tissue>
    </source>
</reference>
<evidence type="ECO:0000313" key="1">
    <source>
        <dbReference type="EMBL" id="MCI30750.1"/>
    </source>
</evidence>
<feature type="non-terminal residue" evidence="1">
    <location>
        <position position="1"/>
    </location>
</feature>
<name>A0A392R4M4_9FABA</name>
<comment type="caution">
    <text evidence="1">The sequence shown here is derived from an EMBL/GenBank/DDBJ whole genome shotgun (WGS) entry which is preliminary data.</text>
</comment>
<evidence type="ECO:0000313" key="2">
    <source>
        <dbReference type="Proteomes" id="UP000265520"/>
    </source>
</evidence>
<organism evidence="1 2">
    <name type="scientific">Trifolium medium</name>
    <dbReference type="NCBI Taxonomy" id="97028"/>
    <lineage>
        <taxon>Eukaryota</taxon>
        <taxon>Viridiplantae</taxon>
        <taxon>Streptophyta</taxon>
        <taxon>Embryophyta</taxon>
        <taxon>Tracheophyta</taxon>
        <taxon>Spermatophyta</taxon>
        <taxon>Magnoliopsida</taxon>
        <taxon>eudicotyledons</taxon>
        <taxon>Gunneridae</taxon>
        <taxon>Pentapetalae</taxon>
        <taxon>rosids</taxon>
        <taxon>fabids</taxon>
        <taxon>Fabales</taxon>
        <taxon>Fabaceae</taxon>
        <taxon>Papilionoideae</taxon>
        <taxon>50 kb inversion clade</taxon>
        <taxon>NPAAA clade</taxon>
        <taxon>Hologalegina</taxon>
        <taxon>IRL clade</taxon>
        <taxon>Trifolieae</taxon>
        <taxon>Trifolium</taxon>
    </lineage>
</organism>
<keyword evidence="2" id="KW-1185">Reference proteome</keyword>
<dbReference type="EMBL" id="LXQA010181917">
    <property type="protein sequence ID" value="MCI30750.1"/>
    <property type="molecule type" value="Genomic_DNA"/>
</dbReference>